<keyword evidence="1" id="KW-0479">Metal-binding</keyword>
<dbReference type="InterPro" id="IPR022628">
    <property type="entry name" value="S-AdoMet_synt_N"/>
</dbReference>
<protein>
    <recommendedName>
        <fullName evidence="2">S-adenosylmethionine synthetase N-terminal domain-containing protein</fullName>
    </recommendedName>
</protein>
<evidence type="ECO:0000313" key="4">
    <source>
        <dbReference type="Proteomes" id="UP000648239"/>
    </source>
</evidence>
<dbReference type="Gene3D" id="3.30.300.10">
    <property type="match status" value="3"/>
</dbReference>
<gene>
    <name evidence="3" type="ORF">IFK94_15875</name>
</gene>
<dbReference type="GO" id="GO:0046872">
    <property type="term" value="F:metal ion binding"/>
    <property type="evidence" value="ECO:0007669"/>
    <property type="project" value="UniProtKB-KW"/>
</dbReference>
<feature type="domain" description="S-adenosylmethionine synthetase N-terminal" evidence="2">
    <location>
        <begin position="5"/>
        <end position="84"/>
    </location>
</feature>
<dbReference type="GO" id="GO:0005524">
    <property type="term" value="F:ATP binding"/>
    <property type="evidence" value="ECO:0007669"/>
    <property type="project" value="InterPro"/>
</dbReference>
<evidence type="ECO:0000313" key="3">
    <source>
        <dbReference type="EMBL" id="MBD3869599.1"/>
    </source>
</evidence>
<dbReference type="GO" id="GO:0006556">
    <property type="term" value="P:S-adenosylmethionine biosynthetic process"/>
    <property type="evidence" value="ECO:0007669"/>
    <property type="project" value="InterPro"/>
</dbReference>
<proteinExistence type="predicted"/>
<organism evidence="3 4">
    <name type="scientific">Candidatus Polarisedimenticola svalbardensis</name>
    <dbReference type="NCBI Taxonomy" id="2886004"/>
    <lineage>
        <taxon>Bacteria</taxon>
        <taxon>Pseudomonadati</taxon>
        <taxon>Acidobacteriota</taxon>
        <taxon>Candidatus Polarisedimenticolia</taxon>
        <taxon>Candidatus Polarisedimenticolales</taxon>
        <taxon>Candidatus Polarisedimenticolaceae</taxon>
        <taxon>Candidatus Polarisedimenticola</taxon>
    </lineage>
</organism>
<accession>A0A8J7CFJ3</accession>
<reference evidence="3 4" key="1">
    <citation type="submission" date="2020-08" db="EMBL/GenBank/DDBJ databases">
        <title>Acidobacteriota in marine sediments use diverse sulfur dissimilation pathways.</title>
        <authorList>
            <person name="Wasmund K."/>
        </authorList>
    </citation>
    <scope>NUCLEOTIDE SEQUENCE [LARGE SCALE GENOMIC DNA]</scope>
    <source>
        <strain evidence="3">MAG AM4</strain>
    </source>
</reference>
<dbReference type="InterPro" id="IPR022636">
    <property type="entry name" value="S-AdoMet_synthetase_sfam"/>
</dbReference>
<dbReference type="GO" id="GO:0004478">
    <property type="term" value="F:methionine adenosyltransferase activity"/>
    <property type="evidence" value="ECO:0007669"/>
    <property type="project" value="InterPro"/>
</dbReference>
<comment type="caution">
    <text evidence="3">The sequence shown here is derived from an EMBL/GenBank/DDBJ whole genome shotgun (WGS) entry which is preliminary data.</text>
</comment>
<dbReference type="EMBL" id="JACXWD010000123">
    <property type="protein sequence ID" value="MBD3869599.1"/>
    <property type="molecule type" value="Genomic_DNA"/>
</dbReference>
<feature type="non-terminal residue" evidence="3">
    <location>
        <position position="251"/>
    </location>
</feature>
<dbReference type="Pfam" id="PF00438">
    <property type="entry name" value="S-AdoMet_synt_N"/>
    <property type="match status" value="1"/>
</dbReference>
<dbReference type="Proteomes" id="UP000648239">
    <property type="component" value="Unassembled WGS sequence"/>
</dbReference>
<dbReference type="SUPFAM" id="SSF55973">
    <property type="entry name" value="S-adenosylmethionine synthetase"/>
    <property type="match status" value="1"/>
</dbReference>
<dbReference type="InterPro" id="IPR002133">
    <property type="entry name" value="S-AdoMet_synthetase"/>
</dbReference>
<evidence type="ECO:0000259" key="2">
    <source>
        <dbReference type="Pfam" id="PF00438"/>
    </source>
</evidence>
<dbReference type="AlphaFoldDB" id="A0A8J7CFJ3"/>
<sequence>MNGTVHVAESVLPGHPDRLADAMAEKIVDAAVRIRPDSLVGVEVAVHRKSVYVTGRIGIAGPPLNERPDLLKLAYEAYDEAGYKGFWQITPEIRHDLDWKPVLGDERKIRCISDDQNIVVGHASGSAATGWLPAAAFAARKMRDALGRIRRRNFVKLGPDGKVLVRFVEQEGRYYWQSCNVAVMHAEGMQFEELYRIVLPGLKETARELDQALPGLAESWAIDKVRLNGAGDFSCGGPHGDNGLSGKKLVV</sequence>
<name>A0A8J7CFJ3_9BACT</name>
<dbReference type="PANTHER" id="PTHR11964">
    <property type="entry name" value="S-ADENOSYLMETHIONINE SYNTHETASE"/>
    <property type="match status" value="1"/>
</dbReference>
<evidence type="ECO:0000256" key="1">
    <source>
        <dbReference type="ARBA" id="ARBA00022723"/>
    </source>
</evidence>